<proteinExistence type="inferred from homology"/>
<gene>
    <name evidence="7" type="ORF">ENT87_05480</name>
</gene>
<evidence type="ECO:0000256" key="5">
    <source>
        <dbReference type="ARBA" id="ARBA00023444"/>
    </source>
</evidence>
<dbReference type="InterPro" id="IPR015424">
    <property type="entry name" value="PyrdxlP-dep_Trfase"/>
</dbReference>
<comment type="caution">
    <text evidence="7">The sequence shown here is derived from an EMBL/GenBank/DDBJ whole genome shotgun (WGS) entry which is preliminary data.</text>
</comment>
<dbReference type="InterPro" id="IPR015421">
    <property type="entry name" value="PyrdxlP-dep_Trfase_major"/>
</dbReference>
<dbReference type="GO" id="GO:0042286">
    <property type="term" value="F:glutamate-1-semialdehyde 2,1-aminomutase activity"/>
    <property type="evidence" value="ECO:0007669"/>
    <property type="project" value="UniProtKB-EC"/>
</dbReference>
<comment type="pathway">
    <text evidence="5">Porphyrin-containing compound metabolism.</text>
</comment>
<dbReference type="CDD" id="cd00610">
    <property type="entry name" value="OAT_like"/>
    <property type="match status" value="1"/>
</dbReference>
<dbReference type="EMBL" id="DTAI01000156">
    <property type="protein sequence ID" value="HGN36980.1"/>
    <property type="molecule type" value="Genomic_DNA"/>
</dbReference>
<evidence type="ECO:0000256" key="1">
    <source>
        <dbReference type="ARBA" id="ARBA00001579"/>
    </source>
</evidence>
<dbReference type="AlphaFoldDB" id="A0A7J3I8A1"/>
<evidence type="ECO:0000313" key="7">
    <source>
        <dbReference type="EMBL" id="HGN36980.1"/>
    </source>
</evidence>
<comment type="cofactor">
    <cofactor evidence="2">
        <name>pyridoxal 5'-phosphate</name>
        <dbReference type="ChEBI" id="CHEBI:597326"/>
    </cofactor>
</comment>
<dbReference type="Gene3D" id="3.90.1150.10">
    <property type="entry name" value="Aspartate Aminotransferase, domain 1"/>
    <property type="match status" value="1"/>
</dbReference>
<dbReference type="InterPro" id="IPR005814">
    <property type="entry name" value="Aminotrans_3"/>
</dbReference>
<dbReference type="SUPFAM" id="SSF53383">
    <property type="entry name" value="PLP-dependent transferases"/>
    <property type="match status" value="1"/>
</dbReference>
<keyword evidence="7" id="KW-0032">Aminotransferase</keyword>
<reference evidence="7" key="1">
    <citation type="journal article" date="2020" name="mSystems">
        <title>Genome- and Community-Level Interaction Insights into Carbon Utilization and Element Cycling Functions of Hydrothermarchaeota in Hydrothermal Sediment.</title>
        <authorList>
            <person name="Zhou Z."/>
            <person name="Liu Y."/>
            <person name="Xu W."/>
            <person name="Pan J."/>
            <person name="Luo Z.H."/>
            <person name="Li M."/>
        </authorList>
    </citation>
    <scope>NUCLEOTIDE SEQUENCE [LARGE SCALE GENOMIC DNA]</scope>
    <source>
        <strain evidence="7">SpSt-618</strain>
    </source>
</reference>
<dbReference type="GO" id="GO:0008483">
    <property type="term" value="F:transaminase activity"/>
    <property type="evidence" value="ECO:0007669"/>
    <property type="project" value="UniProtKB-KW"/>
</dbReference>
<protein>
    <submittedName>
        <fullName evidence="7">Aspartate aminotransferase family protein</fullName>
    </submittedName>
</protein>
<accession>A0A7J3I8A1</accession>
<dbReference type="Gene3D" id="3.40.640.10">
    <property type="entry name" value="Type I PLP-dependent aspartate aminotransferase-like (Major domain)"/>
    <property type="match status" value="1"/>
</dbReference>
<organism evidence="7">
    <name type="scientific">Ignisphaera aggregans</name>
    <dbReference type="NCBI Taxonomy" id="334771"/>
    <lineage>
        <taxon>Archaea</taxon>
        <taxon>Thermoproteota</taxon>
        <taxon>Thermoprotei</taxon>
        <taxon>Desulfurococcales</taxon>
        <taxon>Desulfurococcaceae</taxon>
        <taxon>Ignisphaera</taxon>
    </lineage>
</organism>
<evidence type="ECO:0000256" key="2">
    <source>
        <dbReference type="ARBA" id="ARBA00001933"/>
    </source>
</evidence>
<comment type="catalytic activity">
    <reaction evidence="1">
        <text>(S)-4-amino-5-oxopentanoate = 5-aminolevulinate</text>
        <dbReference type="Rhea" id="RHEA:14265"/>
        <dbReference type="ChEBI" id="CHEBI:57501"/>
        <dbReference type="ChEBI" id="CHEBI:356416"/>
        <dbReference type="EC" id="5.4.3.8"/>
    </reaction>
</comment>
<dbReference type="PROSITE" id="PS00600">
    <property type="entry name" value="AA_TRANSFER_CLASS_3"/>
    <property type="match status" value="1"/>
</dbReference>
<sequence>MDWYELQAENMISKYLKIYDDFASKNREVFERASKVLPGGAVYHIRFFHPYPTYIVRAKDTYVWDVSGNRYDDYWMGHGTHILGHAPDFIIDRVYEVSRYGTHFGFENIYAIEYAELLTRIVPNCDMIKFTNSGTEANMYAIRLARAYTKKRFIIKIRGGWHGGLDQIHTGVSPPFSGPESAGLPEDLIKYTLLVSYNDLNEMEKALKMYDVAAVIIEPVPGAGGCIEPMDGYLKGVRELTDRYGSLLIFDEVITGFRLALGGAQEYFNVKADIITMGKIVGGGMPGAGAFGGRRDIMELLNHVKYPEPRARSFHGGTFAGNPVTIVAGLTMINYLSRNRERYGSFNEMWSSVARKLDRLCEEYDRVCWITNVGSIIGVHFTKSKPRNVEDAYYLRYGSKIYEALHLFMRVNRILYLSEKMPHFMPSMIHTREQSEKLVETFAKFLDELKLQR</sequence>
<dbReference type="InterPro" id="IPR049704">
    <property type="entry name" value="Aminotrans_3_PPA_site"/>
</dbReference>
<keyword evidence="7" id="KW-0808">Transferase</keyword>
<keyword evidence="4" id="KW-0413">Isomerase</keyword>
<evidence type="ECO:0000256" key="3">
    <source>
        <dbReference type="ARBA" id="ARBA00022898"/>
    </source>
</evidence>
<name>A0A7J3I8A1_9CREN</name>
<evidence type="ECO:0000256" key="6">
    <source>
        <dbReference type="RuleBase" id="RU003560"/>
    </source>
</evidence>
<keyword evidence="3 6" id="KW-0663">Pyridoxal phosphate</keyword>
<comment type="similarity">
    <text evidence="6">Belongs to the class-III pyridoxal-phosphate-dependent aminotransferase family.</text>
</comment>
<dbReference type="Pfam" id="PF00202">
    <property type="entry name" value="Aminotran_3"/>
    <property type="match status" value="1"/>
</dbReference>
<dbReference type="GO" id="GO:0030170">
    <property type="term" value="F:pyridoxal phosphate binding"/>
    <property type="evidence" value="ECO:0007669"/>
    <property type="project" value="InterPro"/>
</dbReference>
<dbReference type="PANTHER" id="PTHR43713:SF3">
    <property type="entry name" value="GLUTAMATE-1-SEMIALDEHYDE 2,1-AMINOMUTASE 1, CHLOROPLASTIC-RELATED"/>
    <property type="match status" value="1"/>
</dbReference>
<dbReference type="InterPro" id="IPR015422">
    <property type="entry name" value="PyrdxlP-dep_Trfase_small"/>
</dbReference>
<evidence type="ECO:0000256" key="4">
    <source>
        <dbReference type="ARBA" id="ARBA00023235"/>
    </source>
</evidence>
<dbReference type="PANTHER" id="PTHR43713">
    <property type="entry name" value="GLUTAMATE-1-SEMIALDEHYDE 2,1-AMINOMUTASE"/>
    <property type="match status" value="1"/>
</dbReference>